<organism evidence="1">
    <name type="scientific">marine sediment metagenome</name>
    <dbReference type="NCBI Taxonomy" id="412755"/>
    <lineage>
        <taxon>unclassified sequences</taxon>
        <taxon>metagenomes</taxon>
        <taxon>ecological metagenomes</taxon>
    </lineage>
</organism>
<sequence length="219" mass="23732">LQLLKGIRTIDLPNLASGIDAIDTVVDAIRSTDVVNLASGIAAVDTIVANIHDTDLPAVNTLVTTVDSVVDNIRNIDVPNIQANIDVNESLLDDIQFSHYLYAVASDDTLLSDDGEESTDSMVYVKMKELRVVVPGTYRITFSINEPTGLSTVNCTVYKNDGAHGTPQSDSSGSYVEKTEDLVFEAGDLIQAYLNTSNSIRPAYIKEFRVKGIINIHTV</sequence>
<evidence type="ECO:0000313" key="1">
    <source>
        <dbReference type="EMBL" id="GAJ16107.1"/>
    </source>
</evidence>
<protein>
    <submittedName>
        <fullName evidence="1">Uncharacterized protein</fullName>
    </submittedName>
</protein>
<feature type="non-terminal residue" evidence="1">
    <location>
        <position position="1"/>
    </location>
</feature>
<name>X1VEE4_9ZZZZ</name>
<gene>
    <name evidence="1" type="ORF">S12H4_42885</name>
</gene>
<reference evidence="1" key="1">
    <citation type="journal article" date="2014" name="Front. Microbiol.">
        <title>High frequency of phylogenetically diverse reductive dehalogenase-homologous genes in deep subseafloor sedimentary metagenomes.</title>
        <authorList>
            <person name="Kawai M."/>
            <person name="Futagami T."/>
            <person name="Toyoda A."/>
            <person name="Takaki Y."/>
            <person name="Nishi S."/>
            <person name="Hori S."/>
            <person name="Arai W."/>
            <person name="Tsubouchi T."/>
            <person name="Morono Y."/>
            <person name="Uchiyama I."/>
            <person name="Ito T."/>
            <person name="Fujiyama A."/>
            <person name="Inagaki F."/>
            <person name="Takami H."/>
        </authorList>
    </citation>
    <scope>NUCLEOTIDE SEQUENCE</scope>
    <source>
        <strain evidence="1">Expedition CK06-06</strain>
    </source>
</reference>
<dbReference type="AlphaFoldDB" id="X1VEE4"/>
<proteinExistence type="predicted"/>
<accession>X1VEE4</accession>
<comment type="caution">
    <text evidence="1">The sequence shown here is derived from an EMBL/GenBank/DDBJ whole genome shotgun (WGS) entry which is preliminary data.</text>
</comment>
<dbReference type="EMBL" id="BARW01026277">
    <property type="protein sequence ID" value="GAJ16107.1"/>
    <property type="molecule type" value="Genomic_DNA"/>
</dbReference>